<keyword evidence="2" id="KW-1133">Transmembrane helix</keyword>
<evidence type="ECO:0000313" key="4">
    <source>
        <dbReference type="Proteomes" id="UP000632154"/>
    </source>
</evidence>
<accession>A0ABQ3K3A8</accession>
<dbReference type="InterPro" id="IPR010640">
    <property type="entry name" value="Low_temperature_requirement_A"/>
</dbReference>
<sequence length="425" mass="46367">MTQRDTKDRVDIQDQPSETGQDQGISVNSGSKRRGQLTANEQKVSWLELFFDLIFVTSFDQLAKRLGDSFSPENVFIFLLMFAALWSVWAGNTQFAARFGNDHRIYRWGTLVELLTLGVLSLTLRGDLSDVGWLFAAAYAFNRFTLVVMYLLVSRSEPAAARFSQITAAGLGLSGVLWLLSIPSSDTLTLVLWGLALLVTVGTPLVAQRYHHNALPHHEHLPERVGLLQIIALGGIVTELVAGGRQQQLALLDQAPTFLALVTCIALFRLYFDQSRALPVLMANLQSRGGTLMAWLYAHLPLTIAIMMLGVGFGHGIAYEDEHHDQLNLSLVSWSLAAVFASLGLIRYAASRLTSVPSLDRSMAALLLGLAVSLGLAATHIDTLILHLATAAVTVVIALVTAKDAATKRLSAVEERILEEHGSDE</sequence>
<name>A0ABQ3K3A8_9DEIO</name>
<reference evidence="4" key="1">
    <citation type="journal article" date="2019" name="Int. J. Syst. Evol. Microbiol.">
        <title>The Global Catalogue of Microorganisms (GCM) 10K type strain sequencing project: providing services to taxonomists for standard genome sequencing and annotation.</title>
        <authorList>
            <consortium name="The Broad Institute Genomics Platform"/>
            <consortium name="The Broad Institute Genome Sequencing Center for Infectious Disease"/>
            <person name="Wu L."/>
            <person name="Ma J."/>
        </authorList>
    </citation>
    <scope>NUCLEOTIDE SEQUENCE [LARGE SCALE GENOMIC DNA]</scope>
    <source>
        <strain evidence="4">CGMCC 1.18439</strain>
    </source>
</reference>
<feature type="transmembrane region" description="Helical" evidence="2">
    <location>
        <begin position="160"/>
        <end position="181"/>
    </location>
</feature>
<gene>
    <name evidence="3" type="ORF">GCM10017783_07480</name>
</gene>
<evidence type="ECO:0008006" key="5">
    <source>
        <dbReference type="Google" id="ProtNLM"/>
    </source>
</evidence>
<feature type="transmembrane region" description="Helical" evidence="2">
    <location>
        <begin position="331"/>
        <end position="350"/>
    </location>
</feature>
<dbReference type="Pfam" id="PF06772">
    <property type="entry name" value="LtrA"/>
    <property type="match status" value="1"/>
</dbReference>
<feature type="transmembrane region" description="Helical" evidence="2">
    <location>
        <begin position="384"/>
        <end position="402"/>
    </location>
</feature>
<proteinExistence type="predicted"/>
<feature type="transmembrane region" description="Helical" evidence="2">
    <location>
        <begin position="292"/>
        <end position="319"/>
    </location>
</feature>
<dbReference type="PANTHER" id="PTHR36840:SF1">
    <property type="entry name" value="BLL5714 PROTEIN"/>
    <property type="match status" value="1"/>
</dbReference>
<feature type="transmembrane region" description="Helical" evidence="2">
    <location>
        <begin position="187"/>
        <end position="206"/>
    </location>
</feature>
<evidence type="ECO:0000313" key="3">
    <source>
        <dbReference type="EMBL" id="GHF98027.1"/>
    </source>
</evidence>
<dbReference type="PANTHER" id="PTHR36840">
    <property type="entry name" value="BLL5714 PROTEIN"/>
    <property type="match status" value="1"/>
</dbReference>
<keyword evidence="2" id="KW-0472">Membrane</keyword>
<feature type="transmembrane region" description="Helical" evidence="2">
    <location>
        <begin position="105"/>
        <end position="125"/>
    </location>
</feature>
<dbReference type="RefSeq" id="WP_189642341.1">
    <property type="nucleotide sequence ID" value="NZ_BNAL01000006.1"/>
</dbReference>
<feature type="transmembrane region" description="Helical" evidence="2">
    <location>
        <begin position="75"/>
        <end position="93"/>
    </location>
</feature>
<feature type="compositionally biased region" description="Polar residues" evidence="1">
    <location>
        <begin position="14"/>
        <end position="30"/>
    </location>
</feature>
<protein>
    <recommendedName>
        <fullName evidence="5">Low temperature requirement A</fullName>
    </recommendedName>
</protein>
<feature type="region of interest" description="Disordered" evidence="1">
    <location>
        <begin position="1"/>
        <end position="34"/>
    </location>
</feature>
<feature type="transmembrane region" description="Helical" evidence="2">
    <location>
        <begin position="255"/>
        <end position="272"/>
    </location>
</feature>
<feature type="transmembrane region" description="Helical" evidence="2">
    <location>
        <begin position="131"/>
        <end position="153"/>
    </location>
</feature>
<feature type="transmembrane region" description="Helical" evidence="2">
    <location>
        <begin position="362"/>
        <end position="378"/>
    </location>
</feature>
<comment type="caution">
    <text evidence="3">The sequence shown here is derived from an EMBL/GenBank/DDBJ whole genome shotgun (WGS) entry which is preliminary data.</text>
</comment>
<keyword evidence="4" id="KW-1185">Reference proteome</keyword>
<organism evidence="3 4">
    <name type="scientific">Deinococcus piscis</name>
    <dbReference type="NCBI Taxonomy" id="394230"/>
    <lineage>
        <taxon>Bacteria</taxon>
        <taxon>Thermotogati</taxon>
        <taxon>Deinococcota</taxon>
        <taxon>Deinococci</taxon>
        <taxon>Deinococcales</taxon>
        <taxon>Deinococcaceae</taxon>
        <taxon>Deinococcus</taxon>
    </lineage>
</organism>
<feature type="compositionally biased region" description="Basic and acidic residues" evidence="1">
    <location>
        <begin position="1"/>
        <end position="12"/>
    </location>
</feature>
<dbReference type="EMBL" id="BNAL01000006">
    <property type="protein sequence ID" value="GHF98027.1"/>
    <property type="molecule type" value="Genomic_DNA"/>
</dbReference>
<evidence type="ECO:0000256" key="1">
    <source>
        <dbReference type="SAM" id="MobiDB-lite"/>
    </source>
</evidence>
<keyword evidence="2" id="KW-0812">Transmembrane</keyword>
<dbReference type="Proteomes" id="UP000632154">
    <property type="component" value="Unassembled WGS sequence"/>
</dbReference>
<evidence type="ECO:0000256" key="2">
    <source>
        <dbReference type="SAM" id="Phobius"/>
    </source>
</evidence>